<organism evidence="1 2">
    <name type="scientific">Hanamia caeni</name>
    <dbReference type="NCBI Taxonomy" id="2294116"/>
    <lineage>
        <taxon>Bacteria</taxon>
        <taxon>Pseudomonadati</taxon>
        <taxon>Bacteroidota</taxon>
        <taxon>Chitinophagia</taxon>
        <taxon>Chitinophagales</taxon>
        <taxon>Chitinophagaceae</taxon>
        <taxon>Hanamia</taxon>
    </lineage>
</organism>
<keyword evidence="1" id="KW-0378">Hydrolase</keyword>
<evidence type="ECO:0000313" key="1">
    <source>
        <dbReference type="EMBL" id="RNI35775.1"/>
    </source>
</evidence>
<name>A0A3M9NE99_9BACT</name>
<keyword evidence="1" id="KW-0121">Carboxypeptidase</keyword>
<proteinExistence type="predicted"/>
<dbReference type="GO" id="GO:0004180">
    <property type="term" value="F:carboxypeptidase activity"/>
    <property type="evidence" value="ECO:0007669"/>
    <property type="project" value="UniProtKB-KW"/>
</dbReference>
<dbReference type="AlphaFoldDB" id="A0A3M9NE99"/>
<keyword evidence="1" id="KW-0645">Protease</keyword>
<dbReference type="SUPFAM" id="SSF49478">
    <property type="entry name" value="Cna protein B-type domain"/>
    <property type="match status" value="1"/>
</dbReference>
<keyword evidence="2" id="KW-1185">Reference proteome</keyword>
<evidence type="ECO:0000313" key="2">
    <source>
        <dbReference type="Proteomes" id="UP000267223"/>
    </source>
</evidence>
<comment type="caution">
    <text evidence="1">The sequence shown here is derived from an EMBL/GenBank/DDBJ whole genome shotgun (WGS) entry which is preliminary data.</text>
</comment>
<gene>
    <name evidence="1" type="ORF">EFY79_12525</name>
</gene>
<dbReference type="RefSeq" id="WP_123121055.1">
    <property type="nucleotide sequence ID" value="NZ_RJJR01000009.1"/>
</dbReference>
<protein>
    <submittedName>
        <fullName evidence="1">Carboxypeptidase regulatory-like domain-containing protein</fullName>
    </submittedName>
</protein>
<dbReference type="OrthoDB" id="939978at2"/>
<accession>A0A3M9NE99</accession>
<reference evidence="1 2" key="1">
    <citation type="submission" date="2018-11" db="EMBL/GenBank/DDBJ databases">
        <title>Draft genome sequence of Ferruginibacter sp. BO-59.</title>
        <authorList>
            <person name="Im W.T."/>
        </authorList>
    </citation>
    <scope>NUCLEOTIDE SEQUENCE [LARGE SCALE GENOMIC DNA]</scope>
    <source>
        <strain evidence="1 2">BO-59</strain>
    </source>
</reference>
<dbReference type="PROSITE" id="PS51257">
    <property type="entry name" value="PROKAR_LIPOPROTEIN"/>
    <property type="match status" value="1"/>
</dbReference>
<sequence>MKNFSSIRFFISTVAIVAGLSILSCKKPANNPATGGSGDANVVTGIAADAQNRPLAGIKVRAENPTGDNIHVDATTGTDGRYKMKLSSIGGWKIYAWKEVEYKGKAYHLRLAMKSDADYDAFATDGKSVIKDFVWKLNGRIPDRPASAENGSGYFGASLRIVNYNDVVPVILAGTKVTVTLTPIEGATYLDGSPAKAVVVKTFTVQNGNANYYFYDVPATEYRITAKSELNNVFRKVYVGANSSSDLLDWVEFYFDPAASSAGSYESGLKSPNDFPFYLAQGTERA</sequence>
<dbReference type="EMBL" id="RJJR01000009">
    <property type="protein sequence ID" value="RNI35775.1"/>
    <property type="molecule type" value="Genomic_DNA"/>
</dbReference>
<dbReference type="Proteomes" id="UP000267223">
    <property type="component" value="Unassembled WGS sequence"/>
</dbReference>